<dbReference type="InterPro" id="IPR050556">
    <property type="entry name" value="Type_II_TA_system_RNase"/>
</dbReference>
<dbReference type="SUPFAM" id="SSF88723">
    <property type="entry name" value="PIN domain-like"/>
    <property type="match status" value="1"/>
</dbReference>
<comment type="cofactor">
    <cofactor evidence="1 8">
        <name>Mg(2+)</name>
        <dbReference type="ChEBI" id="CHEBI:18420"/>
    </cofactor>
</comment>
<comment type="caution">
    <text evidence="10">The sequence shown here is derived from an EMBL/GenBank/DDBJ whole genome shotgun (WGS) entry which is preliminary data.</text>
</comment>
<evidence type="ECO:0000259" key="9">
    <source>
        <dbReference type="Pfam" id="PF01850"/>
    </source>
</evidence>
<dbReference type="Gene3D" id="3.40.50.1010">
    <property type="entry name" value="5'-nuclease"/>
    <property type="match status" value="1"/>
</dbReference>
<dbReference type="GO" id="GO:0004540">
    <property type="term" value="F:RNA nuclease activity"/>
    <property type="evidence" value="ECO:0007669"/>
    <property type="project" value="InterPro"/>
</dbReference>
<dbReference type="EMBL" id="VWNA01000001">
    <property type="protein sequence ID" value="MQT11628.1"/>
    <property type="molecule type" value="Genomic_DNA"/>
</dbReference>
<feature type="binding site" evidence="8">
    <location>
        <position position="101"/>
    </location>
    <ligand>
        <name>Mg(2+)</name>
        <dbReference type="ChEBI" id="CHEBI:18420"/>
    </ligand>
</feature>
<keyword evidence="8" id="KW-0800">Toxin</keyword>
<gene>
    <name evidence="8" type="primary">vapC</name>
    <name evidence="10" type="ORF">F0357_02850</name>
</gene>
<keyword evidence="3 8" id="KW-0540">Nuclease</keyword>
<keyword evidence="2 8" id="KW-1277">Toxin-antitoxin system</keyword>
<dbReference type="CDD" id="cd09871">
    <property type="entry name" value="PIN_MtVapC28-VapC30-like"/>
    <property type="match status" value="1"/>
</dbReference>
<evidence type="ECO:0000256" key="6">
    <source>
        <dbReference type="ARBA" id="ARBA00022842"/>
    </source>
</evidence>
<dbReference type="GO" id="GO:0000287">
    <property type="term" value="F:magnesium ion binding"/>
    <property type="evidence" value="ECO:0007669"/>
    <property type="project" value="UniProtKB-UniRule"/>
</dbReference>
<name>A0A6A7XZA9_9HYPH</name>
<dbReference type="PANTHER" id="PTHR33653">
    <property type="entry name" value="RIBONUCLEASE VAPC2"/>
    <property type="match status" value="1"/>
</dbReference>
<evidence type="ECO:0000313" key="11">
    <source>
        <dbReference type="Proteomes" id="UP000332515"/>
    </source>
</evidence>
<dbReference type="AlphaFoldDB" id="A0A6A7XZA9"/>
<dbReference type="RefSeq" id="WP_153478532.1">
    <property type="nucleotide sequence ID" value="NZ_VWNA01000001.1"/>
</dbReference>
<evidence type="ECO:0000256" key="2">
    <source>
        <dbReference type="ARBA" id="ARBA00022649"/>
    </source>
</evidence>
<dbReference type="InterPro" id="IPR029060">
    <property type="entry name" value="PIN-like_dom_sf"/>
</dbReference>
<dbReference type="Pfam" id="PF01850">
    <property type="entry name" value="PIN"/>
    <property type="match status" value="1"/>
</dbReference>
<evidence type="ECO:0000256" key="4">
    <source>
        <dbReference type="ARBA" id="ARBA00022723"/>
    </source>
</evidence>
<keyword evidence="5 8" id="KW-0378">Hydrolase</keyword>
<evidence type="ECO:0000256" key="7">
    <source>
        <dbReference type="ARBA" id="ARBA00038093"/>
    </source>
</evidence>
<protein>
    <recommendedName>
        <fullName evidence="8">Ribonuclease VapC</fullName>
        <shortName evidence="8">RNase VapC</shortName>
        <ecNumber evidence="8">3.1.-.-</ecNumber>
    </recommendedName>
    <alternativeName>
        <fullName evidence="8">Toxin VapC</fullName>
    </alternativeName>
</protein>
<sequence length="131" mass="14263">MTVVDSSALVAILEEEPEHHHFAEALRAASRRLVSTITLYETGIVLLRRRGLSGLAALHELADALHLEVVPFDRSQSETAIAAYARFGKRISPEARLNMGDCASYALAMSLGAPLLYKGEDFVHTDVTTCP</sequence>
<dbReference type="HAMAP" id="MF_00265">
    <property type="entry name" value="VapC_Nob1"/>
    <property type="match status" value="1"/>
</dbReference>
<keyword evidence="6 8" id="KW-0460">Magnesium</keyword>
<dbReference type="GO" id="GO:0016787">
    <property type="term" value="F:hydrolase activity"/>
    <property type="evidence" value="ECO:0007669"/>
    <property type="project" value="UniProtKB-KW"/>
</dbReference>
<keyword evidence="4 8" id="KW-0479">Metal-binding</keyword>
<evidence type="ECO:0000256" key="1">
    <source>
        <dbReference type="ARBA" id="ARBA00001946"/>
    </source>
</evidence>
<evidence type="ECO:0000256" key="5">
    <source>
        <dbReference type="ARBA" id="ARBA00022801"/>
    </source>
</evidence>
<evidence type="ECO:0000256" key="8">
    <source>
        <dbReference type="HAMAP-Rule" id="MF_00265"/>
    </source>
</evidence>
<reference evidence="10 11" key="1">
    <citation type="submission" date="2019-09" db="EMBL/GenBank/DDBJ databases">
        <title>Segnochrobactrum spirostomi gen. nov., sp. nov., isolated from the ciliate Spirostomum cf. yagiui and description of a novel family, Segnochrobactraceae fam. nov. within the order Rhizobiales of the class Alphaproteobacteria.</title>
        <authorList>
            <person name="Akter S."/>
            <person name="Shazib S.U.A."/>
            <person name="Shin M.K."/>
        </authorList>
    </citation>
    <scope>NUCLEOTIDE SEQUENCE [LARGE SCALE GENOMIC DNA]</scope>
    <source>
        <strain evidence="10 11">Sp-1</strain>
    </source>
</reference>
<accession>A0A6A7XZA9</accession>
<evidence type="ECO:0000313" key="10">
    <source>
        <dbReference type="EMBL" id="MQT11628.1"/>
    </source>
</evidence>
<dbReference type="InterPro" id="IPR022907">
    <property type="entry name" value="VapC_family"/>
</dbReference>
<dbReference type="PANTHER" id="PTHR33653:SF1">
    <property type="entry name" value="RIBONUCLEASE VAPC2"/>
    <property type="match status" value="1"/>
</dbReference>
<dbReference type="InterPro" id="IPR002716">
    <property type="entry name" value="PIN_dom"/>
</dbReference>
<evidence type="ECO:0000256" key="3">
    <source>
        <dbReference type="ARBA" id="ARBA00022722"/>
    </source>
</evidence>
<dbReference type="GO" id="GO:0090729">
    <property type="term" value="F:toxin activity"/>
    <property type="evidence" value="ECO:0007669"/>
    <property type="project" value="UniProtKB-KW"/>
</dbReference>
<comment type="similarity">
    <text evidence="7 8">Belongs to the PINc/VapC protein family.</text>
</comment>
<dbReference type="Proteomes" id="UP000332515">
    <property type="component" value="Unassembled WGS sequence"/>
</dbReference>
<organism evidence="10 11">
    <name type="scientific">Segnochrobactrum spirostomi</name>
    <dbReference type="NCBI Taxonomy" id="2608987"/>
    <lineage>
        <taxon>Bacteria</taxon>
        <taxon>Pseudomonadati</taxon>
        <taxon>Pseudomonadota</taxon>
        <taxon>Alphaproteobacteria</taxon>
        <taxon>Hyphomicrobiales</taxon>
        <taxon>Segnochrobactraceae</taxon>
        <taxon>Segnochrobactrum</taxon>
    </lineage>
</organism>
<comment type="function">
    <text evidence="8">Toxic component of a toxin-antitoxin (TA) system. An RNase.</text>
</comment>
<dbReference type="EC" id="3.1.-.-" evidence="8"/>
<proteinExistence type="inferred from homology"/>
<keyword evidence="11" id="KW-1185">Reference proteome</keyword>
<feature type="binding site" evidence="8">
    <location>
        <position position="5"/>
    </location>
    <ligand>
        <name>Mg(2+)</name>
        <dbReference type="ChEBI" id="CHEBI:18420"/>
    </ligand>
</feature>
<feature type="domain" description="PIN" evidence="9">
    <location>
        <begin position="3"/>
        <end position="126"/>
    </location>
</feature>